<dbReference type="InterPro" id="IPR010743">
    <property type="entry name" value="Methionine_synth_MetW"/>
</dbReference>
<dbReference type="InterPro" id="IPR029063">
    <property type="entry name" value="SAM-dependent_MTases_sf"/>
</dbReference>
<comment type="caution">
    <text evidence="1">The sequence shown here is derived from an EMBL/GenBank/DDBJ whole genome shotgun (WGS) entry which is preliminary data.</text>
</comment>
<dbReference type="NCBIfam" id="TIGR02081">
    <property type="entry name" value="metW"/>
    <property type="match status" value="1"/>
</dbReference>
<dbReference type="Proteomes" id="UP000186308">
    <property type="component" value="Unassembled WGS sequence"/>
</dbReference>
<evidence type="ECO:0000313" key="2">
    <source>
        <dbReference type="Proteomes" id="UP000186308"/>
    </source>
</evidence>
<dbReference type="AlphaFoldDB" id="A0A8G2CLJ8"/>
<dbReference type="SUPFAM" id="SSF53335">
    <property type="entry name" value="S-adenosyl-L-methionine-dependent methyltransferases"/>
    <property type="match status" value="1"/>
</dbReference>
<gene>
    <name evidence="1" type="ORF">SAMN05421828_11424</name>
</gene>
<dbReference type="PANTHER" id="PTHR43861:SF1">
    <property type="entry name" value="TRANS-ACONITATE 2-METHYLTRANSFERASE"/>
    <property type="match status" value="1"/>
</dbReference>
<dbReference type="EMBL" id="FTNE01000014">
    <property type="protein sequence ID" value="SIR04161.1"/>
    <property type="molecule type" value="Genomic_DNA"/>
</dbReference>
<protein>
    <submittedName>
        <fullName evidence="1">Methionine biosynthesis protein MetW</fullName>
    </submittedName>
</protein>
<reference evidence="1 2" key="1">
    <citation type="submission" date="2017-01" db="EMBL/GenBank/DDBJ databases">
        <authorList>
            <person name="Varghese N."/>
            <person name="Submissions S."/>
        </authorList>
    </citation>
    <scope>NUCLEOTIDE SEQUENCE [LARGE SCALE GENOMIC DNA]</scope>
    <source>
        <strain evidence="1 2">ATCC 35905</strain>
    </source>
</reference>
<dbReference type="CDD" id="cd02440">
    <property type="entry name" value="AdoMet_MTases"/>
    <property type="match status" value="1"/>
</dbReference>
<dbReference type="Pfam" id="PF07021">
    <property type="entry name" value="MetW"/>
    <property type="match status" value="1"/>
</dbReference>
<organism evidence="1 2">
    <name type="scientific">Acidiphilium rubrum</name>
    <dbReference type="NCBI Taxonomy" id="526"/>
    <lineage>
        <taxon>Bacteria</taxon>
        <taxon>Pseudomonadati</taxon>
        <taxon>Pseudomonadota</taxon>
        <taxon>Alphaproteobacteria</taxon>
        <taxon>Acetobacterales</taxon>
        <taxon>Acidocellaceae</taxon>
        <taxon>Acidiphilium</taxon>
    </lineage>
</organism>
<accession>A0A8G2CLJ8</accession>
<proteinExistence type="predicted"/>
<dbReference type="Gene3D" id="3.40.50.150">
    <property type="entry name" value="Vaccinia Virus protein VP39"/>
    <property type="match status" value="1"/>
</dbReference>
<sequence length="227" mass="26017">MIEPAPVRFVAKNMRVDLELIAGMISPGSRVLDIGCGDGILIDHLFRTRHCDARGIEIDMAEVTRAVAHGLPVMQGDADTDLSHYPDDAFDYVVLSRTLQAVERPREVLRQMLRIGTRAIVSFPNFGHWSLRWQLLSTGRMPMTKAWSRMWYETPNIHPCTIRDFFDLCDREGYRVEHWLAADEAGRRAPWRRAPLLANLFGEQGLFLLRHDQRAHANRSETTDPAR</sequence>
<dbReference type="PANTHER" id="PTHR43861">
    <property type="entry name" value="TRANS-ACONITATE 2-METHYLTRANSFERASE-RELATED"/>
    <property type="match status" value="1"/>
</dbReference>
<keyword evidence="2" id="KW-1185">Reference proteome</keyword>
<evidence type="ECO:0000313" key="1">
    <source>
        <dbReference type="EMBL" id="SIR04161.1"/>
    </source>
</evidence>
<name>A0A8G2CLJ8_ACIRU</name>